<reference evidence="3 4" key="1">
    <citation type="submission" date="2019-10" db="EMBL/GenBank/DDBJ databases">
        <title>Streptomyces sp. nov., a novel actinobacterium isolated from alkaline environment.</title>
        <authorList>
            <person name="Golinska P."/>
        </authorList>
    </citation>
    <scope>NUCLEOTIDE SEQUENCE [LARGE SCALE GENOMIC DNA]</scope>
    <source>
        <strain evidence="3 4">OF1</strain>
    </source>
</reference>
<dbReference type="RefSeq" id="WP_143645654.1">
    <property type="nucleotide sequence ID" value="NZ_JABJWZ010000002.1"/>
</dbReference>
<evidence type="ECO:0000313" key="6">
    <source>
        <dbReference type="Proteomes" id="UP000525686"/>
    </source>
</evidence>
<proteinExistence type="predicted"/>
<evidence type="ECO:0000313" key="4">
    <source>
        <dbReference type="Proteomes" id="UP000320857"/>
    </source>
</evidence>
<dbReference type="EMBL" id="JABJXA010000049">
    <property type="protein sequence ID" value="MBB1259326.1"/>
    <property type="molecule type" value="Genomic_DNA"/>
</dbReference>
<dbReference type="EMBL" id="VJYK02000001">
    <property type="protein sequence ID" value="MQS00294.1"/>
    <property type="molecule type" value="Genomic_DNA"/>
</dbReference>
<accession>A0A5P0YIT9</accession>
<protein>
    <submittedName>
        <fullName evidence="3">Uncharacterized protein</fullName>
    </submittedName>
</protein>
<evidence type="ECO:0000313" key="2">
    <source>
        <dbReference type="EMBL" id="MBB1259326.1"/>
    </source>
</evidence>
<dbReference type="AlphaFoldDB" id="A0A5P0YIT9"/>
<dbReference type="Proteomes" id="UP000517765">
    <property type="component" value="Unassembled WGS sequence"/>
</dbReference>
<evidence type="ECO:0000313" key="5">
    <source>
        <dbReference type="Proteomes" id="UP000517765"/>
    </source>
</evidence>
<comment type="caution">
    <text evidence="3">The sequence shown here is derived from an EMBL/GenBank/DDBJ whole genome shotgun (WGS) entry which is preliminary data.</text>
</comment>
<dbReference type="Proteomes" id="UP000525686">
    <property type="component" value="Unassembled WGS sequence"/>
</dbReference>
<organism evidence="3 4">
    <name type="scientific">Streptomyces alkaliterrae</name>
    <dbReference type="NCBI Taxonomy" id="2213162"/>
    <lineage>
        <taxon>Bacteria</taxon>
        <taxon>Bacillati</taxon>
        <taxon>Actinomycetota</taxon>
        <taxon>Actinomycetes</taxon>
        <taxon>Kitasatosporales</taxon>
        <taxon>Streptomycetaceae</taxon>
        <taxon>Streptomyces</taxon>
    </lineage>
</organism>
<evidence type="ECO:0000313" key="3">
    <source>
        <dbReference type="EMBL" id="MQS00294.1"/>
    </source>
</evidence>
<gene>
    <name evidence="3" type="ORF">FNX44_000055</name>
    <name evidence="1" type="ORF">H3146_00590</name>
    <name evidence="2" type="ORF">H3147_10805</name>
</gene>
<dbReference type="EMBL" id="JABJWZ010000002">
    <property type="protein sequence ID" value="MBB1251867.1"/>
    <property type="molecule type" value="Genomic_DNA"/>
</dbReference>
<sequence length="81" mass="9279">MTGLSFQTDERKRAERVANTLYIELKRIGIELDDLDIIDPCSECIRDDTMIRLGNMRVDDVDQAVKKLRAALCASPREHTE</sequence>
<name>A0A5P0YIT9_9ACTN</name>
<dbReference type="Proteomes" id="UP000320857">
    <property type="component" value="Unassembled WGS sequence"/>
</dbReference>
<keyword evidence="4" id="KW-1185">Reference proteome</keyword>
<reference evidence="5 6" key="2">
    <citation type="submission" date="2020-05" db="EMBL/GenBank/DDBJ databases">
        <title>Classification of alakaliphilic streptomycetes isolated from an alkaline soil next to Lonar Crater, India and a proposal for the recognition of Streptomyces alkaliterrae sp. nov.</title>
        <authorList>
            <person name="Golinska P."/>
        </authorList>
    </citation>
    <scope>NUCLEOTIDE SEQUENCE [LARGE SCALE GENOMIC DNA]</scope>
    <source>
        <strain evidence="6">OF3</strain>
        <strain evidence="5">OF8</strain>
    </source>
</reference>
<evidence type="ECO:0000313" key="1">
    <source>
        <dbReference type="EMBL" id="MBB1251867.1"/>
    </source>
</evidence>
<reference evidence="1" key="3">
    <citation type="journal article" name="Syst. Appl. Microbiol.">
        <title>Streptomyces alkaliterrae sp. nov., isolated from an alkaline soil, and emended descriptions of Streptomyces alkaliphilus, Streptomyces calidiresistens and Streptomyces durbertensis.</title>
        <authorList>
            <person name="Swiecimska M."/>
            <person name="Golinska P."/>
            <person name="Nouioui I."/>
            <person name="Wypij M."/>
            <person name="Rai M."/>
            <person name="Sangal V."/>
            <person name="Goodfellow M."/>
        </authorList>
    </citation>
    <scope>NUCLEOTIDE SEQUENCE</scope>
    <source>
        <strain evidence="1">OF3</strain>
        <strain evidence="2">OF8</strain>
    </source>
</reference>